<evidence type="ECO:0000313" key="3">
    <source>
        <dbReference type="EnsemblProtists" id="EOD16123"/>
    </source>
</evidence>
<proteinExistence type="predicted"/>
<organism evidence="3 4">
    <name type="scientific">Emiliania huxleyi (strain CCMP1516)</name>
    <dbReference type="NCBI Taxonomy" id="280463"/>
    <lineage>
        <taxon>Eukaryota</taxon>
        <taxon>Haptista</taxon>
        <taxon>Haptophyta</taxon>
        <taxon>Prymnesiophyceae</taxon>
        <taxon>Isochrysidales</taxon>
        <taxon>Noelaerhabdaceae</taxon>
        <taxon>Emiliania</taxon>
    </lineage>
</organism>
<evidence type="ECO:0000313" key="4">
    <source>
        <dbReference type="Proteomes" id="UP000013827"/>
    </source>
</evidence>
<dbReference type="PANTHER" id="PTHR31956:SF1">
    <property type="entry name" value="NON-SPECIFIC PHOSPHOLIPASE C1"/>
    <property type="match status" value="1"/>
</dbReference>
<dbReference type="STRING" id="2903.R1C0Q5"/>
<reference evidence="4" key="1">
    <citation type="journal article" date="2013" name="Nature">
        <title>Pan genome of the phytoplankton Emiliania underpins its global distribution.</title>
        <authorList>
            <person name="Read B.A."/>
            <person name="Kegel J."/>
            <person name="Klute M.J."/>
            <person name="Kuo A."/>
            <person name="Lefebvre S.C."/>
            <person name="Maumus F."/>
            <person name="Mayer C."/>
            <person name="Miller J."/>
            <person name="Monier A."/>
            <person name="Salamov A."/>
            <person name="Young J."/>
            <person name="Aguilar M."/>
            <person name="Claverie J.M."/>
            <person name="Frickenhaus S."/>
            <person name="Gonzalez K."/>
            <person name="Herman E.K."/>
            <person name="Lin Y.C."/>
            <person name="Napier J."/>
            <person name="Ogata H."/>
            <person name="Sarno A.F."/>
            <person name="Shmutz J."/>
            <person name="Schroeder D."/>
            <person name="de Vargas C."/>
            <person name="Verret F."/>
            <person name="von Dassow P."/>
            <person name="Valentin K."/>
            <person name="Van de Peer Y."/>
            <person name="Wheeler G."/>
            <person name="Dacks J.B."/>
            <person name="Delwiche C.F."/>
            <person name="Dyhrman S.T."/>
            <person name="Glockner G."/>
            <person name="John U."/>
            <person name="Richards T."/>
            <person name="Worden A.Z."/>
            <person name="Zhang X."/>
            <person name="Grigoriev I.V."/>
            <person name="Allen A.E."/>
            <person name="Bidle K."/>
            <person name="Borodovsky M."/>
            <person name="Bowler C."/>
            <person name="Brownlee C."/>
            <person name="Cock J.M."/>
            <person name="Elias M."/>
            <person name="Gladyshev V.N."/>
            <person name="Groth M."/>
            <person name="Guda C."/>
            <person name="Hadaegh A."/>
            <person name="Iglesias-Rodriguez M.D."/>
            <person name="Jenkins J."/>
            <person name="Jones B.M."/>
            <person name="Lawson T."/>
            <person name="Leese F."/>
            <person name="Lindquist E."/>
            <person name="Lobanov A."/>
            <person name="Lomsadze A."/>
            <person name="Malik S.B."/>
            <person name="Marsh M.E."/>
            <person name="Mackinder L."/>
            <person name="Mock T."/>
            <person name="Mueller-Roeber B."/>
            <person name="Pagarete A."/>
            <person name="Parker M."/>
            <person name="Probert I."/>
            <person name="Quesneville H."/>
            <person name="Raines C."/>
            <person name="Rensing S.A."/>
            <person name="Riano-Pachon D.M."/>
            <person name="Richier S."/>
            <person name="Rokitta S."/>
            <person name="Shiraiwa Y."/>
            <person name="Soanes D.M."/>
            <person name="van der Giezen M."/>
            <person name="Wahlund T.M."/>
            <person name="Williams B."/>
            <person name="Wilson W."/>
            <person name="Wolfe G."/>
            <person name="Wurch L.L."/>
        </authorList>
    </citation>
    <scope>NUCLEOTIDE SEQUENCE</scope>
</reference>
<feature type="region of interest" description="Disordered" evidence="2">
    <location>
        <begin position="370"/>
        <end position="401"/>
    </location>
</feature>
<dbReference type="GeneID" id="17262270"/>
<reference evidence="3" key="2">
    <citation type="submission" date="2024-10" db="UniProtKB">
        <authorList>
            <consortium name="EnsemblProtists"/>
        </authorList>
    </citation>
    <scope>IDENTIFICATION</scope>
</reference>
<evidence type="ECO:0008006" key="5">
    <source>
        <dbReference type="Google" id="ProtNLM"/>
    </source>
</evidence>
<keyword evidence="4" id="KW-1185">Reference proteome</keyword>
<dbReference type="Proteomes" id="UP000013827">
    <property type="component" value="Unassembled WGS sequence"/>
</dbReference>
<dbReference type="eggNOG" id="ENOG502QPJ0">
    <property type="taxonomic scope" value="Eukaryota"/>
</dbReference>
<sequence length="473" mass="51450">MHTLLLLPPAHPRIKHVVVLYEENRAFDHFFGHQRRLKVDGLKGDESNPVNPADPAAGAVGVSGGAPYVAREQPRHGYAAYQTKLDIVGGVPRMDGFVEYERSVHPFAHRTADAVMQGFSDGALPVSTALAAEFAVFDRWFAAFPGPSWPNHMFSISGTAGGGTNTGDGHLCRPGARYPQRTIFDSLLAAGHEYARIYNDSGVNKSLGALGGPNSDHPDCCDVALGERLRKDLYEAVRAGPGWNETALLFTWDDPGGFYDHVPPPMAAPPPDDQPACFCFEGGGASCHGRDPRGLDPYARLGSRLPVILISPWLAKGTVVSEPSVRPFADSQYDGTSIVATIKRLFELPNFLTKRDAWAAPFDHLFDRLPAPRTDTPRHLPDAPPPTRRRGPRPYGTDCDEPSRRMRRAISAFEEALGVRAPERLHACAEAAPLWATSCEGGTMLEASEWLANATREWRAGPGARVGDAEYCK</sequence>
<dbReference type="Pfam" id="PF04185">
    <property type="entry name" value="Phosphoesterase"/>
    <property type="match status" value="2"/>
</dbReference>
<dbReference type="RefSeq" id="XP_005768552.1">
    <property type="nucleotide sequence ID" value="XM_005768495.1"/>
</dbReference>
<dbReference type="PaxDb" id="2903-EOD16123"/>
<dbReference type="EnsemblProtists" id="EOD16123">
    <property type="protein sequence ID" value="EOD16123"/>
    <property type="gene ID" value="EMIHUDRAFT_245339"/>
</dbReference>
<accession>A0A0D3IXY8</accession>
<dbReference type="InterPro" id="IPR007312">
    <property type="entry name" value="Phosphoesterase"/>
</dbReference>
<dbReference type="HOGENOM" id="CLU_029943_2_0_1"/>
<evidence type="ECO:0000256" key="1">
    <source>
        <dbReference type="ARBA" id="ARBA00022801"/>
    </source>
</evidence>
<dbReference type="OMA" id="ECCSYMS"/>
<dbReference type="Gene3D" id="3.40.720.10">
    <property type="entry name" value="Alkaline Phosphatase, subunit A"/>
    <property type="match status" value="2"/>
</dbReference>
<dbReference type="AlphaFoldDB" id="A0A0D3IXY8"/>
<dbReference type="GO" id="GO:0009395">
    <property type="term" value="P:phospholipid catabolic process"/>
    <property type="evidence" value="ECO:0007669"/>
    <property type="project" value="TreeGrafter"/>
</dbReference>
<dbReference type="GO" id="GO:0042578">
    <property type="term" value="F:phosphoric ester hydrolase activity"/>
    <property type="evidence" value="ECO:0007669"/>
    <property type="project" value="UniProtKB-ARBA"/>
</dbReference>
<dbReference type="PANTHER" id="PTHR31956">
    <property type="entry name" value="NON-SPECIFIC PHOSPHOLIPASE C4-RELATED"/>
    <property type="match status" value="1"/>
</dbReference>
<evidence type="ECO:0000256" key="2">
    <source>
        <dbReference type="SAM" id="MobiDB-lite"/>
    </source>
</evidence>
<name>A0A0D3IXY8_EMIH1</name>
<dbReference type="KEGG" id="ehx:EMIHUDRAFT_245339"/>
<protein>
    <recommendedName>
        <fullName evidence="5">Phospholipase C</fullName>
    </recommendedName>
</protein>
<keyword evidence="1" id="KW-0378">Hydrolase</keyword>
<dbReference type="InterPro" id="IPR017850">
    <property type="entry name" value="Alkaline_phosphatase_core_sf"/>
</dbReference>